<protein>
    <recommendedName>
        <fullName evidence="5">Hexosyltransferase</fullName>
    </recommendedName>
</protein>
<feature type="region of interest" description="Disordered" evidence="1">
    <location>
        <begin position="73"/>
        <end position="144"/>
    </location>
</feature>
<feature type="compositionally biased region" description="Low complexity" evidence="1">
    <location>
        <begin position="94"/>
        <end position="140"/>
    </location>
</feature>
<evidence type="ECO:0000256" key="2">
    <source>
        <dbReference type="SAM" id="SignalP"/>
    </source>
</evidence>
<accession>A0ABN9Q3Q6</accession>
<feature type="signal peptide" evidence="2">
    <location>
        <begin position="1"/>
        <end position="22"/>
    </location>
</feature>
<dbReference type="EMBL" id="CAUYUJ010001825">
    <property type="protein sequence ID" value="CAK0797813.1"/>
    <property type="molecule type" value="Genomic_DNA"/>
</dbReference>
<feature type="chain" id="PRO_5046691438" description="Hexosyltransferase" evidence="2">
    <location>
        <begin position="23"/>
        <end position="544"/>
    </location>
</feature>
<reference evidence="3" key="1">
    <citation type="submission" date="2023-10" db="EMBL/GenBank/DDBJ databases">
        <authorList>
            <person name="Chen Y."/>
            <person name="Shah S."/>
            <person name="Dougan E. K."/>
            <person name="Thang M."/>
            <person name="Chan C."/>
        </authorList>
    </citation>
    <scope>NUCLEOTIDE SEQUENCE [LARGE SCALE GENOMIC DNA]</scope>
</reference>
<evidence type="ECO:0000313" key="4">
    <source>
        <dbReference type="Proteomes" id="UP001189429"/>
    </source>
</evidence>
<organism evidence="3 4">
    <name type="scientific">Prorocentrum cordatum</name>
    <dbReference type="NCBI Taxonomy" id="2364126"/>
    <lineage>
        <taxon>Eukaryota</taxon>
        <taxon>Sar</taxon>
        <taxon>Alveolata</taxon>
        <taxon>Dinophyceae</taxon>
        <taxon>Prorocentrales</taxon>
        <taxon>Prorocentraceae</taxon>
        <taxon>Prorocentrum</taxon>
    </lineage>
</organism>
<gene>
    <name evidence="3" type="ORF">PCOR1329_LOCUS6794</name>
</gene>
<comment type="caution">
    <text evidence="3">The sequence shown here is derived from an EMBL/GenBank/DDBJ whole genome shotgun (WGS) entry which is preliminary data.</text>
</comment>
<proteinExistence type="predicted"/>
<name>A0ABN9Q3Q6_9DINO</name>
<dbReference type="Proteomes" id="UP001189429">
    <property type="component" value="Unassembled WGS sequence"/>
</dbReference>
<evidence type="ECO:0000313" key="3">
    <source>
        <dbReference type="EMBL" id="CAK0797813.1"/>
    </source>
</evidence>
<evidence type="ECO:0000256" key="1">
    <source>
        <dbReference type="SAM" id="MobiDB-lite"/>
    </source>
</evidence>
<keyword evidence="2" id="KW-0732">Signal</keyword>
<sequence>MVSISSRRVCSAAAVVLGLADATETPTEVAGCYVLEDDRGATVWFSPGPHGLGGGAKQAAGRLLSPVCEAQGTDASSSAAAPTDAEGEHRAARRSAASSLNRTARARASGPQATTTTLPSTSEPLDFGTASAATSSNSSAHTLPAPAKRPVALACLKWQPDGCAAAQTVEECSASRDGRPTDPWSEASTNGQPCVWCGGGPCVRGGQALCEAYDYVAKSASVDPALAAAEFSVAACPEPESVKAPSLFCFALMLPFGYEPQLLQAQLAKGVGLFACADYLVFSNVTYDLSSDSSRRVLTLPIHGDLEVEYGGKWYTALNTDIFVRVWDAVSMVGRYQQNDWTVKVDPDSVFFPDRLQQLLTLEPMVDMSQWGTNHSMGAACGKCRDPSRENMSCPEHIQRLQREGRTCGDARRLAAREPPVDCGCDCGDLACNVSSASMYLNNCEFQLHGPIEVLSRNAVATYIAGLRKCEDIRRQPFGEDKYLRRCLNRLGVRKEDQFALLDELACGQHPVVCTSAHVSFHPFKDIEAYFQCWNQAESYGQWP</sequence>
<keyword evidence="4" id="KW-1185">Reference proteome</keyword>
<evidence type="ECO:0008006" key="5">
    <source>
        <dbReference type="Google" id="ProtNLM"/>
    </source>
</evidence>